<dbReference type="GO" id="GO:0010468">
    <property type="term" value="P:regulation of gene expression"/>
    <property type="evidence" value="ECO:0007669"/>
    <property type="project" value="TreeGrafter"/>
</dbReference>
<evidence type="ECO:0000256" key="15">
    <source>
        <dbReference type="SAM" id="MobiDB-lite"/>
    </source>
</evidence>
<accession>A0A2M4ANH2</accession>
<keyword evidence="5" id="KW-0862">Zinc</keyword>
<evidence type="ECO:0000256" key="1">
    <source>
        <dbReference type="ARBA" id="ARBA00001954"/>
    </source>
</evidence>
<feature type="compositionally biased region" description="Polar residues" evidence="15">
    <location>
        <begin position="435"/>
        <end position="447"/>
    </location>
</feature>
<evidence type="ECO:0000256" key="9">
    <source>
        <dbReference type="ARBA" id="ARBA00023004"/>
    </source>
</evidence>
<name>A0A2M4ANH2_9DIPT</name>
<evidence type="ECO:0000256" key="12">
    <source>
        <dbReference type="ARBA" id="ARBA00023242"/>
    </source>
</evidence>
<keyword evidence="4" id="KW-0479">Metal-binding</keyword>
<dbReference type="GO" id="GO:0048512">
    <property type="term" value="P:circadian behavior"/>
    <property type="evidence" value="ECO:0007669"/>
    <property type="project" value="UniProtKB-ARBA"/>
</dbReference>
<evidence type="ECO:0000313" key="18">
    <source>
        <dbReference type="EMBL" id="MBW42158.1"/>
    </source>
</evidence>
<evidence type="ECO:0000259" key="16">
    <source>
        <dbReference type="PROSITE" id="PS51183"/>
    </source>
</evidence>
<proteinExistence type="inferred from homology"/>
<keyword evidence="12" id="KW-0539">Nucleus</keyword>
<evidence type="ECO:0000259" key="17">
    <source>
        <dbReference type="PROSITE" id="PS51184"/>
    </source>
</evidence>
<feature type="region of interest" description="Disordered" evidence="15">
    <location>
        <begin position="423"/>
        <end position="722"/>
    </location>
</feature>
<evidence type="ECO:0000256" key="5">
    <source>
        <dbReference type="ARBA" id="ARBA00022833"/>
    </source>
</evidence>
<dbReference type="GO" id="GO:0005634">
    <property type="term" value="C:nucleus"/>
    <property type="evidence" value="ECO:0007669"/>
    <property type="project" value="TreeGrafter"/>
</dbReference>
<feature type="compositionally biased region" description="Basic and acidic residues" evidence="15">
    <location>
        <begin position="523"/>
        <end position="564"/>
    </location>
</feature>
<dbReference type="EMBL" id="GGFK01008837">
    <property type="protein sequence ID" value="MBW42158.1"/>
    <property type="molecule type" value="Transcribed_RNA"/>
</dbReference>
<dbReference type="GO" id="GO:0000785">
    <property type="term" value="C:chromatin"/>
    <property type="evidence" value="ECO:0007669"/>
    <property type="project" value="TreeGrafter"/>
</dbReference>
<dbReference type="AlphaFoldDB" id="A0A2M4ANH2"/>
<keyword evidence="7" id="KW-0223">Dioxygenase</keyword>
<protein>
    <recommendedName>
        <fullName evidence="3">[histone H3]-trimethyl-L-lysine(9) demethylase</fullName>
        <ecNumber evidence="3">1.14.11.66</ecNumber>
    </recommendedName>
</protein>
<dbReference type="SMART" id="SM00545">
    <property type="entry name" value="JmjN"/>
    <property type="match status" value="1"/>
</dbReference>
<dbReference type="GO" id="GO:0046872">
    <property type="term" value="F:metal ion binding"/>
    <property type="evidence" value="ECO:0007669"/>
    <property type="project" value="UniProtKB-KW"/>
</dbReference>
<evidence type="ECO:0000256" key="13">
    <source>
        <dbReference type="ARBA" id="ARBA00049349"/>
    </source>
</evidence>
<feature type="domain" description="JmjC" evidence="17">
    <location>
        <begin position="139"/>
        <end position="305"/>
    </location>
</feature>
<evidence type="ECO:0000256" key="11">
    <source>
        <dbReference type="ARBA" id="ARBA00023163"/>
    </source>
</evidence>
<dbReference type="PROSITE" id="PS51183">
    <property type="entry name" value="JMJN"/>
    <property type="match status" value="1"/>
</dbReference>
<feature type="compositionally biased region" description="Acidic residues" evidence="15">
    <location>
        <begin position="449"/>
        <end position="458"/>
    </location>
</feature>
<keyword evidence="6" id="KW-0156">Chromatin regulator</keyword>
<comment type="cofactor">
    <cofactor evidence="1">
        <name>Fe(2+)</name>
        <dbReference type="ChEBI" id="CHEBI:29033"/>
    </cofactor>
</comment>
<keyword evidence="10" id="KW-0805">Transcription regulation</keyword>
<evidence type="ECO:0000256" key="3">
    <source>
        <dbReference type="ARBA" id="ARBA00012900"/>
    </source>
</evidence>
<dbReference type="FunFam" id="2.60.120.650:FF:000048">
    <property type="entry name" value="Lysine-specific demethylase 4A"/>
    <property type="match status" value="1"/>
</dbReference>
<reference evidence="18" key="1">
    <citation type="submission" date="2018-01" db="EMBL/GenBank/DDBJ databases">
        <title>An insight into the sialome of Amazonian anophelines.</title>
        <authorList>
            <person name="Ribeiro J.M."/>
            <person name="Scarpassa V."/>
            <person name="Calvo E."/>
        </authorList>
    </citation>
    <scope>NUCLEOTIDE SEQUENCE</scope>
    <source>
        <tissue evidence="18">Salivary glands</tissue>
    </source>
</reference>
<evidence type="ECO:0000256" key="4">
    <source>
        <dbReference type="ARBA" id="ARBA00022723"/>
    </source>
</evidence>
<dbReference type="GO" id="GO:0140684">
    <property type="term" value="F:histone H3K9me2/H3K9me3 demethylase activity"/>
    <property type="evidence" value="ECO:0007669"/>
    <property type="project" value="UniProtKB-EC"/>
</dbReference>
<dbReference type="InterPro" id="IPR003347">
    <property type="entry name" value="JmjC_dom"/>
</dbReference>
<comment type="function">
    <text evidence="14">Probable histone demethylase that specifically demethylates 'Lys-9' and 'Lys-36' residues of histone H3, thereby playing a central role in histone code. Demethylation of Lys residue generates formaldehyde and succinate.</text>
</comment>
<dbReference type="Pfam" id="PF02373">
    <property type="entry name" value="JmjC"/>
    <property type="match status" value="1"/>
</dbReference>
<dbReference type="SMART" id="SM00558">
    <property type="entry name" value="JmjC"/>
    <property type="match status" value="1"/>
</dbReference>
<feature type="compositionally biased region" description="Polar residues" evidence="15">
    <location>
        <begin position="619"/>
        <end position="634"/>
    </location>
</feature>
<dbReference type="GO" id="GO:0140681">
    <property type="term" value="F:histone H3K36me2/H3K36me3 demethylase activity"/>
    <property type="evidence" value="ECO:0007669"/>
    <property type="project" value="UniProtKB-ARBA"/>
</dbReference>
<keyword evidence="9" id="KW-0408">Iron</keyword>
<feature type="domain" description="JmjN" evidence="16">
    <location>
        <begin position="9"/>
        <end position="51"/>
    </location>
</feature>
<comment type="similarity">
    <text evidence="2">Belongs to the JHDM3 histone demethylase family.</text>
</comment>
<evidence type="ECO:0000256" key="10">
    <source>
        <dbReference type="ARBA" id="ARBA00023015"/>
    </source>
</evidence>
<dbReference type="PANTHER" id="PTHR10694">
    <property type="entry name" value="LYSINE-SPECIFIC DEMETHYLASE"/>
    <property type="match status" value="1"/>
</dbReference>
<dbReference type="InterPro" id="IPR003349">
    <property type="entry name" value="JmjN"/>
</dbReference>
<keyword evidence="8" id="KW-0560">Oxidoreductase</keyword>
<organism evidence="18">
    <name type="scientific">Anopheles triannulatus</name>
    <dbReference type="NCBI Taxonomy" id="58253"/>
    <lineage>
        <taxon>Eukaryota</taxon>
        <taxon>Metazoa</taxon>
        <taxon>Ecdysozoa</taxon>
        <taxon>Arthropoda</taxon>
        <taxon>Hexapoda</taxon>
        <taxon>Insecta</taxon>
        <taxon>Pterygota</taxon>
        <taxon>Neoptera</taxon>
        <taxon>Endopterygota</taxon>
        <taxon>Diptera</taxon>
        <taxon>Nematocera</taxon>
        <taxon>Culicoidea</taxon>
        <taxon>Culicidae</taxon>
        <taxon>Anophelinae</taxon>
        <taxon>Anopheles</taxon>
    </lineage>
</organism>
<evidence type="ECO:0000256" key="2">
    <source>
        <dbReference type="ARBA" id="ARBA00009711"/>
    </source>
</evidence>
<dbReference type="SUPFAM" id="SSF51197">
    <property type="entry name" value="Clavaminate synthase-like"/>
    <property type="match status" value="1"/>
</dbReference>
<sequence>MTDEVRHRIQVFRPTWEQFTDFSKYIEYIESQGAHRAGLAKIIPPPEWVPRKKGYDLAGLNLTIPAPICQVVAGKLGLYQQINIQKNPLTVKQFAELASTERYATPKHFDFEDLERKYWKNVTYVAPIYGADVCGSITDKECNVWNINRLGTILDYVNEDYGISIEGVNTAYLYFGMWKTTFAWHTEDMDLYSINYLHFGAPKTWYAVPPEHGSRLEKLAKSLFPASYKTCPAFLRHKMTLISPQILRQHNIPFDKITQEENEIMITFPYGYHAGFNHGFNCAESTNFASPRWIEYGKRATQCYCRSDMVKISMDTFVKRFQPERYEAWMNGTDFGPHPEDPSHVVGPPPRHVEYADDKDEGIESFSEEGDHTPMKRACNATVCIPKLSFKEKNPDLDLNDIQNNPHLPDDVKQSLIITGDEYDSEIEEPPPSGSVPTATKLKTSSYDPFDDEEEDDDGKGSSGKKNAKRRRKQSSDYDDDWYVTSRSKSAARRKSSSITPAKKGGKDEGQIDSPKPNQQSARKADQEAKKKARELGKALHSKEVEGEKKQQQPRDRQEKLEPRKHLKNGQLKPQTFGRASHPPSEPGRMRNPLPDPLQLILPMRKFEGKIPLHKKPIPTQQGAIPSSQSNVITRSPVLEPTTSNSSKAGTSSSSSSKSSKSSKSKAINGASSHSRSSSNGHSAHATSGSSNTLSRSFDKSKSNGRSSVAPAKPFSSASVSNRFGNNSHGVAASRYTPNIPPVIHKPSPEPIEKTTNFMNAFNQFIENDVTRKVTNTFKCAPTNQSATSVQKNVVGPAPHAKVLGQTDNTVNQLTRLSSPSTAVLQNSKVESSCSSVTQQQPPQQQQCTVSEYFVLPTSTTVDVLTASGASSTTQLYKLAPVANSSYIASPVVSLEAAIATGSGSLSESSILWSALTDAPIQMQPAAVPFKGDIGKDLQQISFL</sequence>
<evidence type="ECO:0000256" key="8">
    <source>
        <dbReference type="ARBA" id="ARBA00023002"/>
    </source>
</evidence>
<feature type="compositionally biased region" description="Low complexity" evidence="15">
    <location>
        <begin position="642"/>
        <end position="686"/>
    </location>
</feature>
<dbReference type="Pfam" id="PF02375">
    <property type="entry name" value="JmjN"/>
    <property type="match status" value="1"/>
</dbReference>
<dbReference type="PANTHER" id="PTHR10694:SF129">
    <property type="entry name" value="LYSINE-SPECIFIC DEMETHYLASE 4B-RELATED"/>
    <property type="match status" value="1"/>
</dbReference>
<comment type="catalytic activity">
    <reaction evidence="13">
        <text>N(6),N(6),N(6)-trimethyl-L-lysyl(9)-[histone H3] + 2 2-oxoglutarate + 2 O2 = N(6)-methyl-L-lysyl(9)-[histone H3] + 2 formaldehyde + 2 succinate + 2 CO2</text>
        <dbReference type="Rhea" id="RHEA:60200"/>
        <dbReference type="Rhea" id="RHEA-COMP:15538"/>
        <dbReference type="Rhea" id="RHEA-COMP:15542"/>
        <dbReference type="ChEBI" id="CHEBI:15379"/>
        <dbReference type="ChEBI" id="CHEBI:16526"/>
        <dbReference type="ChEBI" id="CHEBI:16810"/>
        <dbReference type="ChEBI" id="CHEBI:16842"/>
        <dbReference type="ChEBI" id="CHEBI:30031"/>
        <dbReference type="ChEBI" id="CHEBI:61929"/>
        <dbReference type="ChEBI" id="CHEBI:61961"/>
        <dbReference type="EC" id="1.14.11.66"/>
    </reaction>
</comment>
<feature type="compositionally biased region" description="Polar residues" evidence="15">
    <location>
        <begin position="687"/>
        <end position="696"/>
    </location>
</feature>
<dbReference type="Gene3D" id="2.60.120.650">
    <property type="entry name" value="Cupin"/>
    <property type="match status" value="1"/>
</dbReference>
<dbReference type="PROSITE" id="PS51184">
    <property type="entry name" value="JMJC"/>
    <property type="match status" value="1"/>
</dbReference>
<evidence type="ECO:0000256" key="14">
    <source>
        <dbReference type="ARBA" id="ARBA00053408"/>
    </source>
</evidence>
<dbReference type="EC" id="1.14.11.66" evidence="3"/>
<evidence type="ECO:0000256" key="6">
    <source>
        <dbReference type="ARBA" id="ARBA00022853"/>
    </source>
</evidence>
<evidence type="ECO:0000256" key="7">
    <source>
        <dbReference type="ARBA" id="ARBA00022964"/>
    </source>
</evidence>
<keyword evidence="11" id="KW-0804">Transcription</keyword>